<dbReference type="eggNOG" id="ENOG502ZWW4">
    <property type="taxonomic scope" value="Bacteria"/>
</dbReference>
<proteinExistence type="predicted"/>
<sequence>MKLMKSLLLIVSILMATSVWAEGGGDRTFERIEELRDRAEAVLIQAEQAAPGQRHVHMAEHMEMLGDIMKQLHENHPDPSMSTEQHLAWMEQHDKLVDDVLNQMVREHKLMMNEYMHK</sequence>
<feature type="signal peptide" evidence="1">
    <location>
        <begin position="1"/>
        <end position="21"/>
    </location>
</feature>
<reference evidence="2 3" key="1">
    <citation type="journal article" date="2014" name="Genome Announc.">
        <title>Draft Genome Sequence of Petroleum Oil-Degrading Marine Bacterium Pseudomonas taeanensis Strain MS-3, Isolated from a Crude Oil-Contaminated Seashore.</title>
        <authorList>
            <person name="Lee S.Y."/>
            <person name="Kim S.H."/>
            <person name="Lee D.G."/>
            <person name="Shin S."/>
            <person name="Yun S.H."/>
            <person name="Choi C.W."/>
            <person name="Chung Y.H."/>
            <person name="Choi J.S."/>
            <person name="Kahng H.Y."/>
            <person name="Kim S.I."/>
        </authorList>
    </citation>
    <scope>NUCLEOTIDE SEQUENCE [LARGE SCALE GENOMIC DNA]</scope>
    <source>
        <strain evidence="2 3">MS-3</strain>
    </source>
</reference>
<protein>
    <submittedName>
        <fullName evidence="2">Uncharacterized protein</fullName>
    </submittedName>
</protein>
<dbReference type="RefSeq" id="WP_025165241.1">
    <property type="nucleotide sequence ID" value="NZ_AWSQ01000002.1"/>
</dbReference>
<dbReference type="STRING" id="1395571.TMS3_0110795"/>
<gene>
    <name evidence="2" type="ORF">TMS3_0110795</name>
</gene>
<accession>A0A0A1YLZ6</accession>
<keyword evidence="3" id="KW-1185">Reference proteome</keyword>
<comment type="caution">
    <text evidence="2">The sequence shown here is derived from an EMBL/GenBank/DDBJ whole genome shotgun (WGS) entry which is preliminary data.</text>
</comment>
<organism evidence="2 3">
    <name type="scientific">Pseudomonas taeanensis MS-3</name>
    <dbReference type="NCBI Taxonomy" id="1395571"/>
    <lineage>
        <taxon>Bacteria</taxon>
        <taxon>Pseudomonadati</taxon>
        <taxon>Pseudomonadota</taxon>
        <taxon>Gammaproteobacteria</taxon>
        <taxon>Pseudomonadales</taxon>
        <taxon>Pseudomonadaceae</taxon>
        <taxon>Pseudomonas</taxon>
    </lineage>
</organism>
<dbReference type="Proteomes" id="UP000030063">
    <property type="component" value="Unassembled WGS sequence"/>
</dbReference>
<dbReference type="NCBIfam" id="NF041599">
    <property type="entry name" value="reg_PtrA_PA2808"/>
    <property type="match status" value="1"/>
</dbReference>
<dbReference type="OrthoDB" id="6952180at2"/>
<evidence type="ECO:0000256" key="1">
    <source>
        <dbReference type="SAM" id="SignalP"/>
    </source>
</evidence>
<evidence type="ECO:0000313" key="3">
    <source>
        <dbReference type="Proteomes" id="UP000030063"/>
    </source>
</evidence>
<evidence type="ECO:0000313" key="2">
    <source>
        <dbReference type="EMBL" id="KFX69988.1"/>
    </source>
</evidence>
<keyword evidence="1" id="KW-0732">Signal</keyword>
<name>A0A0A1YLZ6_9PSED</name>
<dbReference type="EMBL" id="AWSQ01000002">
    <property type="protein sequence ID" value="KFX69988.1"/>
    <property type="molecule type" value="Genomic_DNA"/>
</dbReference>
<dbReference type="AlphaFoldDB" id="A0A0A1YLZ6"/>
<feature type="chain" id="PRO_5001996235" evidence="1">
    <location>
        <begin position="22"/>
        <end position="118"/>
    </location>
</feature>